<feature type="transmembrane region" description="Helical" evidence="6">
    <location>
        <begin position="164"/>
        <end position="184"/>
    </location>
</feature>
<dbReference type="AlphaFoldDB" id="A0A0S4QPX4"/>
<dbReference type="CDD" id="cd06174">
    <property type="entry name" value="MFS"/>
    <property type="match status" value="1"/>
</dbReference>
<dbReference type="GO" id="GO:0005886">
    <property type="term" value="C:plasma membrane"/>
    <property type="evidence" value="ECO:0007669"/>
    <property type="project" value="UniProtKB-SubCell"/>
</dbReference>
<dbReference type="InterPro" id="IPR020846">
    <property type="entry name" value="MFS_dom"/>
</dbReference>
<evidence type="ECO:0000256" key="3">
    <source>
        <dbReference type="ARBA" id="ARBA00022989"/>
    </source>
</evidence>
<dbReference type="RefSeq" id="WP_091277892.1">
    <property type="nucleotide sequence ID" value="NZ_FAOZ01000009.1"/>
</dbReference>
<dbReference type="PANTHER" id="PTHR11662">
    <property type="entry name" value="SOLUTE CARRIER FAMILY 17"/>
    <property type="match status" value="1"/>
</dbReference>
<feature type="transmembrane region" description="Helical" evidence="6">
    <location>
        <begin position="660"/>
        <end position="682"/>
    </location>
</feature>
<feature type="transmembrane region" description="Helical" evidence="6">
    <location>
        <begin position="38"/>
        <end position="55"/>
    </location>
</feature>
<dbReference type="InterPro" id="IPR036259">
    <property type="entry name" value="MFS_trans_sf"/>
</dbReference>
<evidence type="ECO:0000259" key="7">
    <source>
        <dbReference type="PROSITE" id="PS50850"/>
    </source>
</evidence>
<reference evidence="9" key="1">
    <citation type="submission" date="2015-11" db="EMBL/GenBank/DDBJ databases">
        <authorList>
            <person name="Varghese N."/>
        </authorList>
    </citation>
    <scope>NUCLEOTIDE SEQUENCE [LARGE SCALE GENOMIC DNA]</scope>
    <source>
        <strain evidence="9">DSM 45899</strain>
    </source>
</reference>
<dbReference type="InterPro" id="IPR011701">
    <property type="entry name" value="MFS"/>
</dbReference>
<protein>
    <submittedName>
        <fullName evidence="8">Major Facilitator Superfamily protein</fullName>
    </submittedName>
</protein>
<dbReference type="GO" id="GO:0022857">
    <property type="term" value="F:transmembrane transporter activity"/>
    <property type="evidence" value="ECO:0007669"/>
    <property type="project" value="InterPro"/>
</dbReference>
<evidence type="ECO:0000256" key="1">
    <source>
        <dbReference type="ARBA" id="ARBA00004651"/>
    </source>
</evidence>
<organism evidence="8 9">
    <name type="scientific">Parafrankia irregularis</name>
    <dbReference type="NCBI Taxonomy" id="795642"/>
    <lineage>
        <taxon>Bacteria</taxon>
        <taxon>Bacillati</taxon>
        <taxon>Actinomycetota</taxon>
        <taxon>Actinomycetes</taxon>
        <taxon>Frankiales</taxon>
        <taxon>Frankiaceae</taxon>
        <taxon>Parafrankia</taxon>
    </lineage>
</organism>
<dbReference type="PANTHER" id="PTHR11662:SF399">
    <property type="entry name" value="FI19708P1-RELATED"/>
    <property type="match status" value="1"/>
</dbReference>
<feature type="transmembrane region" description="Helical" evidence="6">
    <location>
        <begin position="327"/>
        <end position="344"/>
    </location>
</feature>
<accession>A0A0S4QPX4</accession>
<feature type="region of interest" description="Disordered" evidence="5">
    <location>
        <begin position="710"/>
        <end position="733"/>
    </location>
</feature>
<feature type="transmembrane region" description="Helical" evidence="6">
    <location>
        <begin position="302"/>
        <end position="320"/>
    </location>
</feature>
<dbReference type="PROSITE" id="PS50850">
    <property type="entry name" value="MFS"/>
    <property type="match status" value="1"/>
</dbReference>
<feature type="transmembrane region" description="Helical" evidence="6">
    <location>
        <begin position="356"/>
        <end position="377"/>
    </location>
</feature>
<keyword evidence="4 6" id="KW-0472">Membrane</keyword>
<dbReference type="InterPro" id="IPR050382">
    <property type="entry name" value="MFS_Na/Anion_cotransporter"/>
</dbReference>
<sequence length="733" mass="78043">MSTATYTGRSPRSDDPATGVARLWRRELAHFPAPRARLTYLSIAVLTTILFYYQYYLISGVSEQVLQSTGMSFRFFVNINVVSALASALTSVAAGVCDRYGRANVVTVGVLLCALTCLVGFPLASGAWAVAVCYTLLGAFEGTVLVATAALVRDFSPQVGRATAMGFWTIGPVAGSLVTSAVVSNTADEIHDWQDQYVIAGLVGLAVFVLSLLFLRELAPTLRDQVLVTERDRALVEARARGLDVDAALRRPYRQMLHVDIVGSAIAISVFLFIYFVAVGFFPIFFQTVFGFSTSQANALGNWMWGTQTVALILIGLCSDRLGVRKPFMLVGALGAIVTTLLLIDRTGQSGTSYYTFVAILVPLGLSLGLAFGPWMAGFTETVERRNPALTATGLSVWGLTIRTVVTLSTFLLPYVVTTVNPLVQDGPAVQAIVAGTDPRLDATQNAVVRAVAADPGIVDRAQTLAERYQAEITTAGALSRATQEALTAKPDDLMVQAGAVGELSGRSVDDVVRAVLLSESHVDETAALRALDPATRQALVAGPAGSTGPVDPAVLAKAADQLTTVLRVTPEQAQVRLTALLALPGDDLRFLVSDGVAVLRSADDLTALSAVPAADLAFLDEYGTVLENPTVQDVLRYLEKQGPRVQQAAEDAPGQWQTYFWIAVAGEVVFIPMIFLMVGAWRPRTARRIAAEHRATVDSELARLTATAAPVATTGTPATVQDPPAQQPQEEG</sequence>
<feature type="transmembrane region" description="Helical" evidence="6">
    <location>
        <begin position="259"/>
        <end position="282"/>
    </location>
</feature>
<feature type="domain" description="Major facilitator superfamily (MFS) profile" evidence="7">
    <location>
        <begin position="40"/>
        <end position="469"/>
    </location>
</feature>
<keyword evidence="2 6" id="KW-0812">Transmembrane</keyword>
<feature type="transmembrane region" description="Helical" evidence="6">
    <location>
        <begin position="75"/>
        <end position="96"/>
    </location>
</feature>
<dbReference type="SUPFAM" id="SSF103473">
    <property type="entry name" value="MFS general substrate transporter"/>
    <property type="match status" value="1"/>
</dbReference>
<evidence type="ECO:0000256" key="2">
    <source>
        <dbReference type="ARBA" id="ARBA00022692"/>
    </source>
</evidence>
<keyword evidence="9" id="KW-1185">Reference proteome</keyword>
<dbReference type="Pfam" id="PF07690">
    <property type="entry name" value="MFS_1"/>
    <property type="match status" value="1"/>
</dbReference>
<name>A0A0S4QPX4_9ACTN</name>
<feature type="transmembrane region" description="Helical" evidence="6">
    <location>
        <begin position="389"/>
        <end position="417"/>
    </location>
</feature>
<evidence type="ECO:0000256" key="5">
    <source>
        <dbReference type="SAM" id="MobiDB-lite"/>
    </source>
</evidence>
<evidence type="ECO:0000313" key="8">
    <source>
        <dbReference type="EMBL" id="CUU56984.1"/>
    </source>
</evidence>
<dbReference type="Proteomes" id="UP000198802">
    <property type="component" value="Unassembled WGS sequence"/>
</dbReference>
<evidence type="ECO:0000313" key="9">
    <source>
        <dbReference type="Proteomes" id="UP000198802"/>
    </source>
</evidence>
<feature type="compositionally biased region" description="Low complexity" evidence="5">
    <location>
        <begin position="710"/>
        <end position="721"/>
    </location>
</feature>
<dbReference type="GO" id="GO:0006820">
    <property type="term" value="P:monoatomic anion transport"/>
    <property type="evidence" value="ECO:0007669"/>
    <property type="project" value="TreeGrafter"/>
</dbReference>
<feature type="transmembrane region" description="Helical" evidence="6">
    <location>
        <begin position="103"/>
        <end position="121"/>
    </location>
</feature>
<gene>
    <name evidence="8" type="ORF">Ga0074812_109204</name>
</gene>
<keyword evidence="3 6" id="KW-1133">Transmembrane helix</keyword>
<feature type="transmembrane region" description="Helical" evidence="6">
    <location>
        <begin position="127"/>
        <end position="152"/>
    </location>
</feature>
<dbReference type="EMBL" id="FAOZ01000009">
    <property type="protein sequence ID" value="CUU56984.1"/>
    <property type="molecule type" value="Genomic_DNA"/>
</dbReference>
<evidence type="ECO:0000256" key="6">
    <source>
        <dbReference type="SAM" id="Phobius"/>
    </source>
</evidence>
<proteinExistence type="predicted"/>
<comment type="subcellular location">
    <subcellularLocation>
        <location evidence="1">Cell membrane</location>
        <topology evidence="1">Multi-pass membrane protein</topology>
    </subcellularLocation>
</comment>
<dbReference type="Gene3D" id="1.20.1250.20">
    <property type="entry name" value="MFS general substrate transporter like domains"/>
    <property type="match status" value="2"/>
</dbReference>
<evidence type="ECO:0000256" key="4">
    <source>
        <dbReference type="ARBA" id="ARBA00023136"/>
    </source>
</evidence>
<feature type="transmembrane region" description="Helical" evidence="6">
    <location>
        <begin position="196"/>
        <end position="215"/>
    </location>
</feature>